<sequence>MKLSPTKDNRTTNNFSTPCETENFDEDLNKNETNYSDFQKELQAQMKTPIQINNEKKEKTRNNAISCANSTYIFIKKGCLEQAKNGKYSVYNGGKKVIFDYIYKRLPEFIGCERKVVYINKSILNPTGECANNAIFYINDKLYYNTFILRLQELSLVDAIKITPLMINNNSSETYTLPFAKTDYLVLKEDYNFILRCEINF</sequence>
<protein>
    <submittedName>
        <fullName evidence="2">Uncharacterized protein</fullName>
    </submittedName>
</protein>
<accession>R6R9I6</accession>
<evidence type="ECO:0000313" key="3">
    <source>
        <dbReference type="Proteomes" id="UP000018142"/>
    </source>
</evidence>
<gene>
    <name evidence="2" type="ORF">BN788_00092</name>
</gene>
<evidence type="ECO:0000313" key="2">
    <source>
        <dbReference type="EMBL" id="CDC44505.1"/>
    </source>
</evidence>
<name>R6R9I6_9FIRM</name>
<dbReference type="Proteomes" id="UP000018142">
    <property type="component" value="Unassembled WGS sequence"/>
</dbReference>
<feature type="region of interest" description="Disordered" evidence="1">
    <location>
        <begin position="1"/>
        <end position="30"/>
    </location>
</feature>
<dbReference type="AlphaFoldDB" id="R6R9I6"/>
<feature type="compositionally biased region" description="Basic and acidic residues" evidence="1">
    <location>
        <begin position="1"/>
        <end position="10"/>
    </location>
</feature>
<proteinExistence type="predicted"/>
<organism evidence="2 3">
    <name type="scientific">[Eubacterium] siraeum CAG:80</name>
    <dbReference type="NCBI Taxonomy" id="1263080"/>
    <lineage>
        <taxon>Bacteria</taxon>
        <taxon>Bacillati</taxon>
        <taxon>Bacillota</taxon>
        <taxon>Clostridia</taxon>
        <taxon>Eubacteriales</taxon>
        <taxon>Oscillospiraceae</taxon>
        <taxon>Oscillospiraceae incertae sedis</taxon>
    </lineage>
</organism>
<comment type="caution">
    <text evidence="2">The sequence shown here is derived from an EMBL/GenBank/DDBJ whole genome shotgun (WGS) entry which is preliminary data.</text>
</comment>
<dbReference type="EMBL" id="CBFJ010000057">
    <property type="protein sequence ID" value="CDC44505.1"/>
    <property type="molecule type" value="Genomic_DNA"/>
</dbReference>
<reference evidence="2" key="1">
    <citation type="submission" date="2012-11" db="EMBL/GenBank/DDBJ databases">
        <title>Dependencies among metagenomic species, viruses, plasmids and units of genetic variation.</title>
        <authorList>
            <person name="Nielsen H.B."/>
            <person name="Almeida M."/>
            <person name="Juncker A.S."/>
            <person name="Rasmussen S."/>
            <person name="Li J."/>
            <person name="Sunagawa S."/>
            <person name="Plichta D."/>
            <person name="Gautier L."/>
            <person name="Le Chatelier E."/>
            <person name="Peletier E."/>
            <person name="Bonde I."/>
            <person name="Nielsen T."/>
            <person name="Manichanh C."/>
            <person name="Arumugam M."/>
            <person name="Batto J."/>
            <person name="Santos M.B.Q.D."/>
            <person name="Blom N."/>
            <person name="Borruel N."/>
            <person name="Burgdorf K.S."/>
            <person name="Boumezbeur F."/>
            <person name="Casellas F."/>
            <person name="Dore J."/>
            <person name="Guarner F."/>
            <person name="Hansen T."/>
            <person name="Hildebrand F."/>
            <person name="Kaas R.S."/>
            <person name="Kennedy S."/>
            <person name="Kristiansen K."/>
            <person name="Kultima J.R."/>
            <person name="Leonard P."/>
            <person name="Levenez F."/>
            <person name="Lund O."/>
            <person name="Moumen B."/>
            <person name="Le Paslier D."/>
            <person name="Pons N."/>
            <person name="Pedersen O."/>
            <person name="Prifti E."/>
            <person name="Qin J."/>
            <person name="Raes J."/>
            <person name="Tap J."/>
            <person name="Tims S."/>
            <person name="Ussery D.W."/>
            <person name="Yamada T."/>
            <person name="MetaHit consortium"/>
            <person name="Renault P."/>
            <person name="Sicheritz-Ponten T."/>
            <person name="Bork P."/>
            <person name="Wang J."/>
            <person name="Brunak S."/>
            <person name="Ehrlich S.D."/>
        </authorList>
    </citation>
    <scope>NUCLEOTIDE SEQUENCE [LARGE SCALE GENOMIC DNA]</scope>
</reference>
<feature type="compositionally biased region" description="Polar residues" evidence="1">
    <location>
        <begin position="11"/>
        <end position="20"/>
    </location>
</feature>
<evidence type="ECO:0000256" key="1">
    <source>
        <dbReference type="SAM" id="MobiDB-lite"/>
    </source>
</evidence>